<proteinExistence type="predicted"/>
<dbReference type="CDD" id="cd05753">
    <property type="entry name" value="Ig2_FcgammaR_like"/>
    <property type="match status" value="1"/>
</dbReference>
<dbReference type="SUPFAM" id="SSF48726">
    <property type="entry name" value="Immunoglobulin"/>
    <property type="match status" value="2"/>
</dbReference>
<reference evidence="11 12" key="1">
    <citation type="submission" date="2021-02" db="EMBL/GenBank/DDBJ databases">
        <title>Safari Cat Assemblies.</title>
        <authorList>
            <person name="Bredemeyer K.R."/>
            <person name="Murphy W.J."/>
        </authorList>
    </citation>
    <scope>NUCLEOTIDE SEQUENCE [LARGE SCALE GENOMIC DNA]</scope>
</reference>
<reference evidence="11" key="3">
    <citation type="submission" date="2025-09" db="UniProtKB">
        <authorList>
            <consortium name="Ensembl"/>
        </authorList>
    </citation>
    <scope>IDENTIFICATION</scope>
    <source>
        <strain evidence="11">breed Abyssinian</strain>
    </source>
</reference>
<evidence type="ECO:0000256" key="7">
    <source>
        <dbReference type="ARBA" id="ARBA00023180"/>
    </source>
</evidence>
<keyword evidence="12" id="KW-1185">Reference proteome</keyword>
<keyword evidence="9" id="KW-1133">Transmembrane helix</keyword>
<evidence type="ECO:0000256" key="5">
    <source>
        <dbReference type="ARBA" id="ARBA00023136"/>
    </source>
</evidence>
<evidence type="ECO:0000256" key="4">
    <source>
        <dbReference type="ARBA" id="ARBA00022729"/>
    </source>
</evidence>
<dbReference type="PANTHER" id="PTHR11481:SF103">
    <property type="entry name" value="LOW AFFINITY IMMUNOGLOBULIN GAMMA FC REGION RECEPTOR III-A-RELATED"/>
    <property type="match status" value="1"/>
</dbReference>
<evidence type="ECO:0000313" key="12">
    <source>
        <dbReference type="Proteomes" id="UP000823872"/>
    </source>
</evidence>
<evidence type="ECO:0000313" key="11">
    <source>
        <dbReference type="Ensembl" id="ENSFCTP00005025205.1"/>
    </source>
</evidence>
<sequence>MVRWIEELSASAVTCSFYRGSMWRLLSPTALLLLADLSKAMVVLEPEWNRVLVSDGVILKCEGAYPPGDNSAQWWHNGSVIPHRAPSYSIEAARSEDSGEYKCQTGLSEASDPVQLEVHTGWLLLQAPRWVFQEGDTIQLRCHSWKNKTVQKVQYFQDGRGKMFFHKNSDFYIPKATSKHSGSYFCRGLIGNKNESSEAVNITVQGPPVPSTSTFLPHWYQIAFFLVTALLFVVDTGLHVAVQRDLQSSVKEWKDGKVTWSHGP</sequence>
<name>A0ABI7XTV1_FELCA</name>
<evidence type="ECO:0000259" key="10">
    <source>
        <dbReference type="PROSITE" id="PS50835"/>
    </source>
</evidence>
<reference evidence="11" key="2">
    <citation type="submission" date="2025-08" db="UniProtKB">
        <authorList>
            <consortium name="Ensembl"/>
        </authorList>
    </citation>
    <scope>IDENTIFICATION</scope>
    <source>
        <strain evidence="11">breed Abyssinian</strain>
    </source>
</reference>
<protein>
    <recommendedName>
        <fullName evidence="8">Low affinity immunoglobulin gamma Fc region receptor III-A</fullName>
    </recommendedName>
</protein>
<dbReference type="SMART" id="SM00409">
    <property type="entry name" value="IG"/>
    <property type="match status" value="2"/>
</dbReference>
<organism evidence="11 12">
    <name type="scientific">Felis catus</name>
    <name type="common">Cat</name>
    <name type="synonym">Felis silvestris catus</name>
    <dbReference type="NCBI Taxonomy" id="9685"/>
    <lineage>
        <taxon>Eukaryota</taxon>
        <taxon>Metazoa</taxon>
        <taxon>Chordata</taxon>
        <taxon>Craniata</taxon>
        <taxon>Vertebrata</taxon>
        <taxon>Euteleostomi</taxon>
        <taxon>Mammalia</taxon>
        <taxon>Eutheria</taxon>
        <taxon>Laurasiatheria</taxon>
        <taxon>Carnivora</taxon>
        <taxon>Feliformia</taxon>
        <taxon>Felidae</taxon>
        <taxon>Felinae</taxon>
        <taxon>Felis</taxon>
    </lineage>
</organism>
<dbReference type="InterPro" id="IPR036179">
    <property type="entry name" value="Ig-like_dom_sf"/>
</dbReference>
<feature type="domain" description="Ig-like" evidence="10">
    <location>
        <begin position="134"/>
        <end position="203"/>
    </location>
</feature>
<evidence type="ECO:0000256" key="6">
    <source>
        <dbReference type="ARBA" id="ARBA00023157"/>
    </source>
</evidence>
<accession>A0ABI7XTV1</accession>
<keyword evidence="3" id="KW-0390">IgG-binding protein</keyword>
<keyword evidence="5 9" id="KW-0472">Membrane</keyword>
<dbReference type="PANTHER" id="PTHR11481">
    <property type="entry name" value="IMMUNOGLOBULIN FC RECEPTOR"/>
    <property type="match status" value="1"/>
</dbReference>
<evidence type="ECO:0000256" key="8">
    <source>
        <dbReference type="ARBA" id="ARBA00040880"/>
    </source>
</evidence>
<dbReference type="InterPro" id="IPR013783">
    <property type="entry name" value="Ig-like_fold"/>
</dbReference>
<dbReference type="InterPro" id="IPR003599">
    <property type="entry name" value="Ig_sub"/>
</dbReference>
<keyword evidence="4" id="KW-0732">Signal</keyword>
<dbReference type="InterPro" id="IPR050488">
    <property type="entry name" value="Ig_Fc_receptor"/>
</dbReference>
<feature type="domain" description="Ig-like" evidence="10">
    <location>
        <begin position="46"/>
        <end position="119"/>
    </location>
</feature>
<dbReference type="InterPro" id="IPR007110">
    <property type="entry name" value="Ig-like_dom"/>
</dbReference>
<dbReference type="PROSITE" id="PS50835">
    <property type="entry name" value="IG_LIKE"/>
    <property type="match status" value="2"/>
</dbReference>
<evidence type="ECO:0000256" key="9">
    <source>
        <dbReference type="SAM" id="Phobius"/>
    </source>
</evidence>
<dbReference type="Pfam" id="PF13895">
    <property type="entry name" value="Ig_2"/>
    <property type="match status" value="2"/>
</dbReference>
<keyword evidence="9" id="KW-0812">Transmembrane</keyword>
<comment type="subcellular location">
    <subcellularLocation>
        <location evidence="1">Cell membrane</location>
    </subcellularLocation>
</comment>
<evidence type="ECO:0000256" key="2">
    <source>
        <dbReference type="ARBA" id="ARBA00022475"/>
    </source>
</evidence>
<dbReference type="GeneTree" id="ENSGT01050000244808"/>
<dbReference type="Ensembl" id="ENSFCTT00005036417.1">
    <property type="protein sequence ID" value="ENSFCTP00005025205.1"/>
    <property type="gene ID" value="ENSFCTG00005012848.1"/>
</dbReference>
<keyword evidence="2" id="KW-1003">Cell membrane</keyword>
<keyword evidence="7" id="KW-0325">Glycoprotein</keyword>
<evidence type="ECO:0000256" key="3">
    <source>
        <dbReference type="ARBA" id="ARBA00022652"/>
    </source>
</evidence>
<dbReference type="Proteomes" id="UP000823872">
    <property type="component" value="Chromosome F1"/>
</dbReference>
<feature type="transmembrane region" description="Helical" evidence="9">
    <location>
        <begin position="219"/>
        <end position="242"/>
    </location>
</feature>
<dbReference type="Gene3D" id="2.60.40.10">
    <property type="entry name" value="Immunoglobulins"/>
    <property type="match status" value="2"/>
</dbReference>
<keyword evidence="6" id="KW-1015">Disulfide bond</keyword>
<evidence type="ECO:0000256" key="1">
    <source>
        <dbReference type="ARBA" id="ARBA00004236"/>
    </source>
</evidence>